<evidence type="ECO:0000313" key="3">
    <source>
        <dbReference type="Proteomes" id="UP000604046"/>
    </source>
</evidence>
<organism evidence="2 3">
    <name type="scientific">Symbiodinium natans</name>
    <dbReference type="NCBI Taxonomy" id="878477"/>
    <lineage>
        <taxon>Eukaryota</taxon>
        <taxon>Sar</taxon>
        <taxon>Alveolata</taxon>
        <taxon>Dinophyceae</taxon>
        <taxon>Suessiales</taxon>
        <taxon>Symbiodiniaceae</taxon>
        <taxon>Symbiodinium</taxon>
    </lineage>
</organism>
<name>A0A812SS66_9DINO</name>
<keyword evidence="3" id="KW-1185">Reference proteome</keyword>
<protein>
    <submittedName>
        <fullName evidence="2">Uncharacterized protein</fullName>
    </submittedName>
</protein>
<evidence type="ECO:0000313" key="2">
    <source>
        <dbReference type="EMBL" id="CAE7498183.1"/>
    </source>
</evidence>
<dbReference type="Proteomes" id="UP000604046">
    <property type="component" value="Unassembled WGS sequence"/>
</dbReference>
<dbReference type="EMBL" id="CAJNDS010002495">
    <property type="protein sequence ID" value="CAE7498152.1"/>
    <property type="molecule type" value="Genomic_DNA"/>
</dbReference>
<reference evidence="2" key="1">
    <citation type="submission" date="2021-02" db="EMBL/GenBank/DDBJ databases">
        <authorList>
            <person name="Dougan E. K."/>
            <person name="Rhodes N."/>
            <person name="Thang M."/>
            <person name="Chan C."/>
        </authorList>
    </citation>
    <scope>NUCLEOTIDE SEQUENCE</scope>
</reference>
<accession>A0A812SS66</accession>
<evidence type="ECO:0000313" key="1">
    <source>
        <dbReference type="EMBL" id="CAE7498152.1"/>
    </source>
</evidence>
<gene>
    <name evidence="1" type="ORF">SNAT2548_LOCUS27903</name>
    <name evidence="2" type="ORF">SNAT2548_LOCUS27905</name>
</gene>
<dbReference type="AlphaFoldDB" id="A0A812SS66"/>
<dbReference type="EMBL" id="CAJNDS010002495">
    <property type="protein sequence ID" value="CAE7498183.1"/>
    <property type="molecule type" value="Genomic_DNA"/>
</dbReference>
<comment type="caution">
    <text evidence="2">The sequence shown here is derived from an EMBL/GenBank/DDBJ whole genome shotgun (WGS) entry which is preliminary data.</text>
</comment>
<sequence>MASAKAGRESPVESTPAVDSYLHLHVGGLEKPACSPVCETGVAQEGTLAGDAVTSDAMTAALETMVLASDTDLLAQLMMPRSKKHLQIHQKAVHFLVEYRLRQWICEQNLMARLPPSISEAAEMYVTLCFHLCPDHPRAARMQRALEDGAVQHSAGRYFRRWAKKFQYEWGFKLGQLRPASHLSSEDIKQKAPASVSQAPATVSLSCILSTPCDPNPRPHLASKKQSICLSWRKPEPKFRLVNCSHIWLRSLPFLVGRCSCVGKGAGT</sequence>
<proteinExistence type="predicted"/>